<feature type="domain" description="AAA+ ATPase" evidence="4">
    <location>
        <begin position="125"/>
        <end position="258"/>
    </location>
</feature>
<keyword evidence="2" id="KW-0547">Nucleotide-binding</keyword>
<comment type="caution">
    <text evidence="5">The sequence shown here is derived from an EMBL/GenBank/DDBJ whole genome shotgun (WGS) entry which is preliminary data.</text>
</comment>
<dbReference type="Gene3D" id="3.40.50.300">
    <property type="entry name" value="P-loop containing nucleotide triphosphate hydrolases"/>
    <property type="match status" value="1"/>
</dbReference>
<dbReference type="SUPFAM" id="SSF52540">
    <property type="entry name" value="P-loop containing nucleoside triphosphate hydrolases"/>
    <property type="match status" value="1"/>
</dbReference>
<proteinExistence type="inferred from homology"/>
<dbReference type="Pfam" id="PF09336">
    <property type="entry name" value="Vps4_C"/>
    <property type="match status" value="1"/>
</dbReference>
<protein>
    <recommendedName>
        <fullName evidence="4">AAA+ ATPase domain-containing protein</fullName>
    </recommendedName>
</protein>
<dbReference type="InterPro" id="IPR015415">
    <property type="entry name" value="Spast_Vps4_C"/>
</dbReference>
<dbReference type="InterPro" id="IPR003593">
    <property type="entry name" value="AAA+_ATPase"/>
</dbReference>
<organism evidence="5 6">
    <name type="scientific">Rotaria socialis</name>
    <dbReference type="NCBI Taxonomy" id="392032"/>
    <lineage>
        <taxon>Eukaryota</taxon>
        <taxon>Metazoa</taxon>
        <taxon>Spiralia</taxon>
        <taxon>Gnathifera</taxon>
        <taxon>Rotifera</taxon>
        <taxon>Eurotatoria</taxon>
        <taxon>Bdelloidea</taxon>
        <taxon>Philodinida</taxon>
        <taxon>Philodinidae</taxon>
        <taxon>Rotaria</taxon>
    </lineage>
</organism>
<dbReference type="Gene3D" id="1.20.58.80">
    <property type="entry name" value="Phosphotransferase system, lactose/cellobiose-type IIA subunit"/>
    <property type="match status" value="1"/>
</dbReference>
<evidence type="ECO:0000313" key="6">
    <source>
        <dbReference type="Proteomes" id="UP000663862"/>
    </source>
</evidence>
<dbReference type="InterPro" id="IPR027417">
    <property type="entry name" value="P-loop_NTPase"/>
</dbReference>
<dbReference type="InterPro" id="IPR036181">
    <property type="entry name" value="MIT_dom_sf"/>
</dbReference>
<dbReference type="InterPro" id="IPR050304">
    <property type="entry name" value="MT-severing_AAA_ATPase"/>
</dbReference>
<keyword evidence="3" id="KW-0067">ATP-binding</keyword>
<reference evidence="5" key="1">
    <citation type="submission" date="2021-02" db="EMBL/GenBank/DDBJ databases">
        <authorList>
            <person name="Nowell W R."/>
        </authorList>
    </citation>
    <scope>NUCLEOTIDE SEQUENCE</scope>
</reference>
<dbReference type="Proteomes" id="UP000663862">
    <property type="component" value="Unassembled WGS sequence"/>
</dbReference>
<comment type="similarity">
    <text evidence="1">Belongs to the AAA ATPase family.</text>
</comment>
<dbReference type="AlphaFoldDB" id="A0A820MHV8"/>
<evidence type="ECO:0000313" key="5">
    <source>
        <dbReference type="EMBL" id="CAF4372844.1"/>
    </source>
</evidence>
<sequence>MNIDLTNIIKRGVDCAEKVDFEDKPNEYEAGLQAYLATYDTFIHVTKYGTIDEEMKLTIDGEAERCLKRTEEIKNIINYTVTTNETLIDNIPYCGSLINKKNPEYDNDKGDSKHIMECFNNKNELSTSVLIFGPPGIGKTCLAKAVGVECKIPIISVNAWEYQSKYLQFTEKCVESLFRFVCQHQPCMLFVDDIDGLLGRRDDSRVEVNQRIMREFLIQMDGIRMNNARVFLIAAAGVPWLLDTTLQQKCDTDIPNLKLEGRHKIGSTCSSGDPNAKPITVNEIEPDELYVPSLTMSHVLIALLRIKPSINGIDTVKYKALTEKFGEDN</sequence>
<dbReference type="PANTHER" id="PTHR23074:SF83">
    <property type="entry name" value="VACUOLAR PROTEIN SORTING-ASSOCIATED PROTEIN 4A"/>
    <property type="match status" value="1"/>
</dbReference>
<dbReference type="SUPFAM" id="SSF116846">
    <property type="entry name" value="MIT domain"/>
    <property type="match status" value="1"/>
</dbReference>
<dbReference type="InterPro" id="IPR003959">
    <property type="entry name" value="ATPase_AAA_core"/>
</dbReference>
<dbReference type="EMBL" id="CAJOBQ010000519">
    <property type="protein sequence ID" value="CAF4372844.1"/>
    <property type="molecule type" value="Genomic_DNA"/>
</dbReference>
<dbReference type="GO" id="GO:0016887">
    <property type="term" value="F:ATP hydrolysis activity"/>
    <property type="evidence" value="ECO:0007669"/>
    <property type="project" value="InterPro"/>
</dbReference>
<dbReference type="GO" id="GO:0005524">
    <property type="term" value="F:ATP binding"/>
    <property type="evidence" value="ECO:0007669"/>
    <property type="project" value="UniProtKB-KW"/>
</dbReference>
<evidence type="ECO:0000259" key="4">
    <source>
        <dbReference type="SMART" id="SM00382"/>
    </source>
</evidence>
<evidence type="ECO:0000256" key="1">
    <source>
        <dbReference type="ARBA" id="ARBA00006914"/>
    </source>
</evidence>
<accession>A0A820MHV8</accession>
<dbReference type="SMART" id="SM00382">
    <property type="entry name" value="AAA"/>
    <property type="match status" value="1"/>
</dbReference>
<gene>
    <name evidence="5" type="ORF">TSG867_LOCUS11016</name>
</gene>
<dbReference type="Pfam" id="PF00004">
    <property type="entry name" value="AAA"/>
    <property type="match status" value="1"/>
</dbReference>
<evidence type="ECO:0000256" key="3">
    <source>
        <dbReference type="ARBA" id="ARBA00022840"/>
    </source>
</evidence>
<name>A0A820MHV8_9BILA</name>
<dbReference type="PANTHER" id="PTHR23074">
    <property type="entry name" value="AAA DOMAIN-CONTAINING"/>
    <property type="match status" value="1"/>
</dbReference>
<evidence type="ECO:0000256" key="2">
    <source>
        <dbReference type="ARBA" id="ARBA00022741"/>
    </source>
</evidence>